<dbReference type="EMBL" id="LNYB01000085">
    <property type="protein sequence ID" value="KTC95508.1"/>
    <property type="molecule type" value="Genomic_DNA"/>
</dbReference>
<protein>
    <submittedName>
        <fullName evidence="1">Uncharacterized protein</fullName>
    </submittedName>
</protein>
<dbReference type="PATRIC" id="fig|453.4.peg.3456"/>
<keyword evidence="3" id="KW-1185">Reference proteome</keyword>
<evidence type="ECO:0000313" key="1">
    <source>
        <dbReference type="EMBL" id="KTC95508.1"/>
    </source>
</evidence>
<dbReference type="Proteomes" id="UP000251942">
    <property type="component" value="Unassembled WGS sequence"/>
</dbReference>
<evidence type="ECO:0000313" key="4">
    <source>
        <dbReference type="Proteomes" id="UP000251942"/>
    </source>
</evidence>
<gene>
    <name evidence="1" type="ORF">Lfee_3173</name>
    <name evidence="2" type="ORF">NCTC12022_00814</name>
</gene>
<accession>A0A0W0TIT5</accession>
<organism evidence="1 3">
    <name type="scientific">Legionella feeleii</name>
    <dbReference type="NCBI Taxonomy" id="453"/>
    <lineage>
        <taxon>Bacteria</taxon>
        <taxon>Pseudomonadati</taxon>
        <taxon>Pseudomonadota</taxon>
        <taxon>Gammaproteobacteria</taxon>
        <taxon>Legionellales</taxon>
        <taxon>Legionellaceae</taxon>
        <taxon>Legionella</taxon>
    </lineage>
</organism>
<dbReference type="EMBL" id="UASS01000006">
    <property type="protein sequence ID" value="SPX60098.1"/>
    <property type="molecule type" value="Genomic_DNA"/>
</dbReference>
<dbReference type="AlphaFoldDB" id="A0A0W0TIT5"/>
<evidence type="ECO:0000313" key="3">
    <source>
        <dbReference type="Proteomes" id="UP000054698"/>
    </source>
</evidence>
<sequence>MNNFEKLSKINNTIKLSSNYSDGVCKDCSLSIRNGLDEMMNHYLQQHGYVILHIGAESERDFDHSLLTHTIVILGKNLSESQFKDSTLPPRDDVESIG</sequence>
<reference evidence="2 4" key="2">
    <citation type="submission" date="2018-06" db="EMBL/GenBank/DDBJ databases">
        <authorList>
            <consortium name="Pathogen Informatics"/>
            <person name="Doyle S."/>
        </authorList>
    </citation>
    <scope>NUCLEOTIDE SEQUENCE [LARGE SCALE GENOMIC DNA]</scope>
    <source>
        <strain evidence="2 4">NCTC12022</strain>
    </source>
</reference>
<reference evidence="1 3" key="1">
    <citation type="submission" date="2015-11" db="EMBL/GenBank/DDBJ databases">
        <title>Genomic analysis of 38 Legionella species identifies large and diverse effector repertoires.</title>
        <authorList>
            <person name="Burstein D."/>
            <person name="Amaro F."/>
            <person name="Zusman T."/>
            <person name="Lifshitz Z."/>
            <person name="Cohen O."/>
            <person name="Gilbert J.A."/>
            <person name="Pupko T."/>
            <person name="Shuman H.A."/>
            <person name="Segal G."/>
        </authorList>
    </citation>
    <scope>NUCLEOTIDE SEQUENCE [LARGE SCALE GENOMIC DNA]</scope>
    <source>
        <strain evidence="1 3">WO-44C</strain>
    </source>
</reference>
<proteinExistence type="predicted"/>
<evidence type="ECO:0000313" key="2">
    <source>
        <dbReference type="EMBL" id="SPX60098.1"/>
    </source>
</evidence>
<dbReference type="RefSeq" id="WP_058447957.1">
    <property type="nucleotide sequence ID" value="NZ_CAAAHT010000096.1"/>
</dbReference>
<dbReference type="OrthoDB" id="9954022at2"/>
<dbReference type="Proteomes" id="UP000054698">
    <property type="component" value="Unassembled WGS sequence"/>
</dbReference>
<name>A0A0W0TIT5_9GAMM</name>